<feature type="region of interest" description="Disordered" evidence="2">
    <location>
        <begin position="1"/>
        <end position="58"/>
    </location>
</feature>
<evidence type="ECO:0000256" key="2">
    <source>
        <dbReference type="SAM" id="MobiDB-lite"/>
    </source>
</evidence>
<protein>
    <submittedName>
        <fullName evidence="3">Uncharacterized protein</fullName>
    </submittedName>
</protein>
<accession>A0ABR3UTX8</accession>
<dbReference type="RefSeq" id="XP_069310467.1">
    <property type="nucleotide sequence ID" value="XM_069447497.1"/>
</dbReference>
<comment type="caution">
    <text evidence="3">The sequence shown here is derived from an EMBL/GenBank/DDBJ whole genome shotgun (WGS) entry which is preliminary data.</text>
</comment>
<dbReference type="Proteomes" id="UP001578633">
    <property type="component" value="Chromosome 1"/>
</dbReference>
<gene>
    <name evidence="3" type="ORF">ACET3X_000225</name>
</gene>
<evidence type="ECO:0000256" key="1">
    <source>
        <dbReference type="SAM" id="Coils"/>
    </source>
</evidence>
<evidence type="ECO:0000313" key="4">
    <source>
        <dbReference type="Proteomes" id="UP001578633"/>
    </source>
</evidence>
<reference evidence="3 4" key="1">
    <citation type="submission" date="2024-09" db="EMBL/GenBank/DDBJ databases">
        <title>T2T genomes of carrot and Alternaria dauci and their utility for understanding host-pathogen interaction during carrot leaf blight disease.</title>
        <authorList>
            <person name="Liu W."/>
            <person name="Xu S."/>
            <person name="Ou C."/>
            <person name="Liu X."/>
            <person name="Zhuang F."/>
            <person name="Deng X.W."/>
        </authorList>
    </citation>
    <scope>NUCLEOTIDE SEQUENCE [LARGE SCALE GENOMIC DNA]</scope>
    <source>
        <strain evidence="3 4">A2016</strain>
    </source>
</reference>
<sequence length="192" mass="20705">MPRGNLLRHLFRNSPHTGNRPHEQSPYVNEAEESTVIKSEDPSQTLSRPRTSEPPGVHVLPRITEEEPISSASIPLFLASSAGSAGSDVASFTTILDANVPAPALAIDPATLTTRDLLYAAIDEATAAVNTHIDTLETTLALLRAISGFSETVEVLKREMEDKKRECKIKLGELEGFEEGVAGMKLLGDETC</sequence>
<feature type="coiled-coil region" evidence="1">
    <location>
        <begin position="146"/>
        <end position="173"/>
    </location>
</feature>
<organism evidence="3 4">
    <name type="scientific">Alternaria dauci</name>
    <dbReference type="NCBI Taxonomy" id="48095"/>
    <lineage>
        <taxon>Eukaryota</taxon>
        <taxon>Fungi</taxon>
        <taxon>Dikarya</taxon>
        <taxon>Ascomycota</taxon>
        <taxon>Pezizomycotina</taxon>
        <taxon>Dothideomycetes</taxon>
        <taxon>Pleosporomycetidae</taxon>
        <taxon>Pleosporales</taxon>
        <taxon>Pleosporineae</taxon>
        <taxon>Pleosporaceae</taxon>
        <taxon>Alternaria</taxon>
        <taxon>Alternaria sect. Porri</taxon>
    </lineage>
</organism>
<evidence type="ECO:0000313" key="3">
    <source>
        <dbReference type="EMBL" id="KAL1799883.1"/>
    </source>
</evidence>
<proteinExistence type="predicted"/>
<keyword evidence="1" id="KW-0175">Coiled coil</keyword>
<name>A0ABR3UTX8_9PLEO</name>
<dbReference type="GeneID" id="96080547"/>
<dbReference type="EMBL" id="JBHGVX010000001">
    <property type="protein sequence ID" value="KAL1799883.1"/>
    <property type="molecule type" value="Genomic_DNA"/>
</dbReference>
<keyword evidence="4" id="KW-1185">Reference proteome</keyword>